<evidence type="ECO:0000313" key="2">
    <source>
        <dbReference type="Proteomes" id="UP000076925"/>
    </source>
</evidence>
<evidence type="ECO:0000313" key="1">
    <source>
        <dbReference type="EMBL" id="KYC43810.1"/>
    </source>
</evidence>
<dbReference type="STRING" id="128403.WA1_01220"/>
<dbReference type="InterPro" id="IPR007530">
    <property type="entry name" value="Aminoglycoside_adenylylTfrase"/>
</dbReference>
<dbReference type="Pfam" id="PF04439">
    <property type="entry name" value="Adenyl_transf"/>
    <property type="match status" value="1"/>
</dbReference>
<dbReference type="OrthoDB" id="9776406at2"/>
<dbReference type="Proteomes" id="UP000076925">
    <property type="component" value="Unassembled WGS sequence"/>
</dbReference>
<dbReference type="RefSeq" id="WP_017749261.1">
    <property type="nucleotide sequence ID" value="NZ_KQ976354.1"/>
</dbReference>
<gene>
    <name evidence="1" type="ORF">WA1_01220</name>
</gene>
<comment type="caution">
    <text evidence="1">The sequence shown here is derived from an EMBL/GenBank/DDBJ whole genome shotgun (WGS) entry which is preliminary data.</text>
</comment>
<protein>
    <submittedName>
        <fullName evidence="1">Uncharacterized protein</fullName>
    </submittedName>
</protein>
<organism evidence="1 2">
    <name type="scientific">Scytonema hofmannii PCC 7110</name>
    <dbReference type="NCBI Taxonomy" id="128403"/>
    <lineage>
        <taxon>Bacteria</taxon>
        <taxon>Bacillati</taxon>
        <taxon>Cyanobacteriota</taxon>
        <taxon>Cyanophyceae</taxon>
        <taxon>Nostocales</taxon>
        <taxon>Scytonemataceae</taxon>
        <taxon>Scytonema</taxon>
    </lineage>
</organism>
<proteinExistence type="predicted"/>
<dbReference type="SUPFAM" id="SSF81631">
    <property type="entry name" value="PAP/OAS1 substrate-binding domain"/>
    <property type="match status" value="1"/>
</dbReference>
<name>A0A139XGJ1_9CYAN</name>
<dbReference type="Gene3D" id="1.20.120.330">
    <property type="entry name" value="Nucleotidyltransferases domain 2"/>
    <property type="match status" value="1"/>
</dbReference>
<keyword evidence="2" id="KW-1185">Reference proteome</keyword>
<dbReference type="AlphaFoldDB" id="A0A139XGJ1"/>
<sequence length="90" mass="10886">MIEWHEQAHHGWNYNTHYMGKHLKKWVDADIWKALHKTFGHFDYADSRDALYRTMQLFRQLAQETAEQLNFTYPKTVDESISKFIELTII</sequence>
<dbReference type="EMBL" id="ANNX02000012">
    <property type="protein sequence ID" value="KYC43810.1"/>
    <property type="molecule type" value="Genomic_DNA"/>
</dbReference>
<accession>A0A139XGJ1</accession>
<reference evidence="1 2" key="1">
    <citation type="journal article" date="2013" name="Genome Biol. Evol.">
        <title>Genomes of Stigonematalean cyanobacteria (subsection V) and the evolution of oxygenic photosynthesis from prokaryotes to plastids.</title>
        <authorList>
            <person name="Dagan T."/>
            <person name="Roettger M."/>
            <person name="Stucken K."/>
            <person name="Landan G."/>
            <person name="Koch R."/>
            <person name="Major P."/>
            <person name="Gould S.B."/>
            <person name="Goremykin V.V."/>
            <person name="Rippka R."/>
            <person name="Tandeau de Marsac N."/>
            <person name="Gugger M."/>
            <person name="Lockhart P.J."/>
            <person name="Allen J.F."/>
            <person name="Brune I."/>
            <person name="Maus I."/>
            <person name="Puhler A."/>
            <person name="Martin W.F."/>
        </authorList>
    </citation>
    <scope>NUCLEOTIDE SEQUENCE [LARGE SCALE GENOMIC DNA]</scope>
    <source>
        <strain evidence="1 2">PCC 7110</strain>
    </source>
</reference>